<feature type="domain" description="Flagellar hook-length control protein-like C-terminal" evidence="2">
    <location>
        <begin position="2"/>
        <end position="47"/>
    </location>
</feature>
<reference evidence="3" key="1">
    <citation type="journal article" date="2014" name="Genome Announc.">
        <title>Draft Genome Sequence of Clostridium straminisolvens Strain JCM 21531T, Isolated from a Cellulose-Degrading Bacterial Community.</title>
        <authorList>
            <person name="Yuki M."/>
            <person name="Oshima K."/>
            <person name="Suda W."/>
            <person name="Sakamoto M."/>
            <person name="Kitamura K."/>
            <person name="Iida T."/>
            <person name="Hattori M."/>
            <person name="Ohkuma M."/>
        </authorList>
    </citation>
    <scope>NUCLEOTIDE SEQUENCE [LARGE SCALE GENOMIC DNA]</scope>
    <source>
        <strain evidence="3">JCM 21531</strain>
    </source>
</reference>
<accession>W4V8A1</accession>
<dbReference type="InterPro" id="IPR021136">
    <property type="entry name" value="Flagellar_hook_control-like_C"/>
</dbReference>
<dbReference type="CDD" id="cd17470">
    <property type="entry name" value="T3SS_Flik_C"/>
    <property type="match status" value="1"/>
</dbReference>
<dbReference type="Gene3D" id="3.30.750.140">
    <property type="match status" value="1"/>
</dbReference>
<dbReference type="STRING" id="1294263.JCM21531_2458"/>
<dbReference type="Pfam" id="PF02120">
    <property type="entry name" value="Flg_hook"/>
    <property type="match status" value="1"/>
</dbReference>
<name>W4V8A1_9FIRM</name>
<evidence type="ECO:0000256" key="1">
    <source>
        <dbReference type="SAM" id="MobiDB-lite"/>
    </source>
</evidence>
<comment type="caution">
    <text evidence="3">The sequence shown here is derived from an EMBL/GenBank/DDBJ whole genome shotgun (WGS) entry which is preliminary data.</text>
</comment>
<keyword evidence="3" id="KW-0282">Flagellum</keyword>
<evidence type="ECO:0000259" key="2">
    <source>
        <dbReference type="Pfam" id="PF02120"/>
    </source>
</evidence>
<protein>
    <submittedName>
        <fullName evidence="3">Flagellar hook-length control protein FliK</fullName>
    </submittedName>
</protein>
<organism evidence="3 4">
    <name type="scientific">Acetivibrio straminisolvens JCM 21531</name>
    <dbReference type="NCBI Taxonomy" id="1294263"/>
    <lineage>
        <taxon>Bacteria</taxon>
        <taxon>Bacillati</taxon>
        <taxon>Bacillota</taxon>
        <taxon>Clostridia</taxon>
        <taxon>Eubacteriales</taxon>
        <taxon>Oscillospiraceae</taxon>
        <taxon>Acetivibrio</taxon>
    </lineage>
</organism>
<dbReference type="InterPro" id="IPR038610">
    <property type="entry name" value="FliK-like_C_sf"/>
</dbReference>
<keyword evidence="3" id="KW-0966">Cell projection</keyword>
<dbReference type="AlphaFoldDB" id="W4V8A1"/>
<gene>
    <name evidence="3" type="ORF">JCM21531_2458</name>
</gene>
<keyword evidence="4" id="KW-1185">Reference proteome</keyword>
<evidence type="ECO:0000313" key="3">
    <source>
        <dbReference type="EMBL" id="GAE88969.1"/>
    </source>
</evidence>
<evidence type="ECO:0000313" key="4">
    <source>
        <dbReference type="Proteomes" id="UP000019109"/>
    </source>
</evidence>
<proteinExistence type="predicted"/>
<dbReference type="EMBL" id="BAVR01000028">
    <property type="protein sequence ID" value="GAE88969.1"/>
    <property type="molecule type" value="Genomic_DNA"/>
</dbReference>
<keyword evidence="3" id="KW-0969">Cilium</keyword>
<dbReference type="RefSeq" id="WP_243467463.1">
    <property type="nucleotide sequence ID" value="NZ_BAVR01000028.1"/>
</dbReference>
<dbReference type="Proteomes" id="UP000019109">
    <property type="component" value="Unassembled WGS sequence"/>
</dbReference>
<feature type="compositionally biased region" description="Basic and acidic residues" evidence="1">
    <location>
        <begin position="44"/>
        <end position="56"/>
    </location>
</feature>
<feature type="region of interest" description="Disordered" evidence="1">
    <location>
        <begin position="44"/>
        <end position="66"/>
    </location>
</feature>
<sequence>MVIAKFVAENEQVKAALESNMNMLKESLEKQGFSVEGFSVTVGDNKRREDGRDEMNKGTANQRISNEKLQVSDVAGVERMQKIHQSINPYGYEGSSINLTA</sequence>